<dbReference type="Pfam" id="PF00072">
    <property type="entry name" value="Response_reg"/>
    <property type="match status" value="1"/>
</dbReference>
<dbReference type="RefSeq" id="WP_132212811.1">
    <property type="nucleotide sequence ID" value="NZ_SLWN01000012.1"/>
</dbReference>
<sequence length="221" mass="24008">MADQPVYSIGALVRMLGIPAATLRTWEDRYGVVVPERSPGGHRLYSRLQVEQLRFVGDRLSDGMSVGDAYRLLQRRLASGVPLETARIPDGDGLLVLVAEQDPFAADFSDYFLRTEGYGVTVISTAEQAVAEVVRKTPDLVLIDLLISGAQGLRLCAQLRRQFDVPVLAISTLDLRDEALEAGAAAFLKKPLEPLRLVSVVRDLLGQSAYLRSGSAAESSP</sequence>
<dbReference type="InterPro" id="IPR000551">
    <property type="entry name" value="MerR-type_HTH_dom"/>
</dbReference>
<dbReference type="EMBL" id="SLWN01000012">
    <property type="protein sequence ID" value="TCO20278.1"/>
    <property type="molecule type" value="Genomic_DNA"/>
</dbReference>
<feature type="domain" description="Response regulatory" evidence="3">
    <location>
        <begin position="95"/>
        <end position="205"/>
    </location>
</feature>
<proteinExistence type="predicted"/>
<evidence type="ECO:0000259" key="3">
    <source>
        <dbReference type="PROSITE" id="PS50110"/>
    </source>
</evidence>
<keyword evidence="1 2" id="KW-0597">Phosphoprotein</keyword>
<dbReference type="PANTHER" id="PTHR44591:SF23">
    <property type="entry name" value="CHEY SUBFAMILY"/>
    <property type="match status" value="1"/>
</dbReference>
<reference evidence="5 6" key="1">
    <citation type="journal article" date="2015" name="Stand. Genomic Sci.">
        <title>Genomic Encyclopedia of Bacterial and Archaeal Type Strains, Phase III: the genomes of soil and plant-associated and newly described type strains.</title>
        <authorList>
            <person name="Whitman W.B."/>
            <person name="Woyke T."/>
            <person name="Klenk H.P."/>
            <person name="Zhou Y."/>
            <person name="Lilburn T.G."/>
            <person name="Beck B.J."/>
            <person name="De Vos P."/>
            <person name="Vandamme P."/>
            <person name="Eisen J.A."/>
            <person name="Garrity G."/>
            <person name="Hugenholtz P."/>
            <person name="Kyrpides N.C."/>
        </authorList>
    </citation>
    <scope>NUCLEOTIDE SEQUENCE [LARGE SCALE GENOMIC DNA]</scope>
    <source>
        <strain evidence="5 6">VKM Ac-2572</strain>
    </source>
</reference>
<accession>A0A4R2H5D2</accession>
<dbReference type="Gene3D" id="1.10.1660.10">
    <property type="match status" value="1"/>
</dbReference>
<protein>
    <submittedName>
        <fullName evidence="5">MerR-like DNA binding protein</fullName>
    </submittedName>
</protein>
<evidence type="ECO:0000313" key="5">
    <source>
        <dbReference type="EMBL" id="TCO20278.1"/>
    </source>
</evidence>
<dbReference type="InterPro" id="IPR001789">
    <property type="entry name" value="Sig_transdc_resp-reg_receiver"/>
</dbReference>
<dbReference type="PROSITE" id="PS50110">
    <property type="entry name" value="RESPONSE_REGULATORY"/>
    <property type="match status" value="1"/>
</dbReference>
<dbReference type="InterPro" id="IPR050595">
    <property type="entry name" value="Bact_response_regulator"/>
</dbReference>
<gene>
    <name evidence="5" type="ORF">EV652_11224</name>
</gene>
<comment type="caution">
    <text evidence="5">The sequence shown here is derived from an EMBL/GenBank/DDBJ whole genome shotgun (WGS) entry which is preliminary data.</text>
</comment>
<dbReference type="CDD" id="cd00156">
    <property type="entry name" value="REC"/>
    <property type="match status" value="1"/>
</dbReference>
<dbReference type="SMART" id="SM00422">
    <property type="entry name" value="HTH_MERR"/>
    <property type="match status" value="1"/>
</dbReference>
<evidence type="ECO:0000259" key="4">
    <source>
        <dbReference type="PROSITE" id="PS50937"/>
    </source>
</evidence>
<dbReference type="Gene3D" id="3.40.50.2300">
    <property type="match status" value="1"/>
</dbReference>
<dbReference type="GO" id="GO:0006355">
    <property type="term" value="P:regulation of DNA-templated transcription"/>
    <property type="evidence" value="ECO:0007669"/>
    <property type="project" value="InterPro"/>
</dbReference>
<dbReference type="SUPFAM" id="SSF52172">
    <property type="entry name" value="CheY-like"/>
    <property type="match status" value="1"/>
</dbReference>
<dbReference type="GO" id="GO:0003677">
    <property type="term" value="F:DNA binding"/>
    <property type="evidence" value="ECO:0007669"/>
    <property type="project" value="InterPro"/>
</dbReference>
<feature type="modified residue" description="4-aspartylphosphate" evidence="2">
    <location>
        <position position="144"/>
    </location>
</feature>
<dbReference type="InterPro" id="IPR009061">
    <property type="entry name" value="DNA-bd_dom_put_sf"/>
</dbReference>
<organism evidence="5 6">
    <name type="scientific">Kribbella steppae</name>
    <dbReference type="NCBI Taxonomy" id="2512223"/>
    <lineage>
        <taxon>Bacteria</taxon>
        <taxon>Bacillati</taxon>
        <taxon>Actinomycetota</taxon>
        <taxon>Actinomycetes</taxon>
        <taxon>Propionibacteriales</taxon>
        <taxon>Kribbellaceae</taxon>
        <taxon>Kribbella</taxon>
    </lineage>
</organism>
<dbReference type="GO" id="GO:0000160">
    <property type="term" value="P:phosphorelay signal transduction system"/>
    <property type="evidence" value="ECO:0007669"/>
    <property type="project" value="InterPro"/>
</dbReference>
<dbReference type="CDD" id="cd01104">
    <property type="entry name" value="HTH_MlrA-CarA"/>
    <property type="match status" value="1"/>
</dbReference>
<dbReference type="Proteomes" id="UP000294508">
    <property type="component" value="Unassembled WGS sequence"/>
</dbReference>
<dbReference type="PANTHER" id="PTHR44591">
    <property type="entry name" value="STRESS RESPONSE REGULATOR PROTEIN 1"/>
    <property type="match status" value="1"/>
</dbReference>
<dbReference type="AlphaFoldDB" id="A0A4R2H5D2"/>
<dbReference type="SUPFAM" id="SSF46955">
    <property type="entry name" value="Putative DNA-binding domain"/>
    <property type="match status" value="1"/>
</dbReference>
<name>A0A4R2H5D2_9ACTN</name>
<dbReference type="SMART" id="SM00448">
    <property type="entry name" value="REC"/>
    <property type="match status" value="1"/>
</dbReference>
<dbReference type="Pfam" id="PF13411">
    <property type="entry name" value="MerR_1"/>
    <property type="match status" value="1"/>
</dbReference>
<dbReference type="OrthoDB" id="9800334at2"/>
<dbReference type="InterPro" id="IPR011006">
    <property type="entry name" value="CheY-like_superfamily"/>
</dbReference>
<evidence type="ECO:0000256" key="2">
    <source>
        <dbReference type="PROSITE-ProRule" id="PRU00169"/>
    </source>
</evidence>
<evidence type="ECO:0000256" key="1">
    <source>
        <dbReference type="ARBA" id="ARBA00022553"/>
    </source>
</evidence>
<evidence type="ECO:0000313" key="6">
    <source>
        <dbReference type="Proteomes" id="UP000294508"/>
    </source>
</evidence>
<dbReference type="PROSITE" id="PS50937">
    <property type="entry name" value="HTH_MERR_2"/>
    <property type="match status" value="1"/>
</dbReference>
<keyword evidence="6" id="KW-1185">Reference proteome</keyword>
<feature type="domain" description="HTH merR-type" evidence="4">
    <location>
        <begin position="6"/>
        <end position="75"/>
    </location>
</feature>